<dbReference type="EC" id="1.3.1.98" evidence="17"/>
<keyword evidence="13 17" id="KW-0560">Oxidoreductase</keyword>
<keyword evidence="8 17" id="KW-0285">Flavoprotein</keyword>
<evidence type="ECO:0000256" key="12">
    <source>
        <dbReference type="ARBA" id="ARBA00022984"/>
    </source>
</evidence>
<dbReference type="InterPro" id="IPR016169">
    <property type="entry name" value="FAD-bd_PCMH_sub2"/>
</dbReference>
<dbReference type="NCBIfam" id="NF010478">
    <property type="entry name" value="PRK13903.1"/>
    <property type="match status" value="1"/>
</dbReference>
<evidence type="ECO:0000256" key="5">
    <source>
        <dbReference type="ARBA" id="ARBA00010485"/>
    </source>
</evidence>
<comment type="function">
    <text evidence="2 17">Cell wall formation.</text>
</comment>
<evidence type="ECO:0000256" key="6">
    <source>
        <dbReference type="ARBA" id="ARBA00022490"/>
    </source>
</evidence>
<dbReference type="SUPFAM" id="SSF56194">
    <property type="entry name" value="Uridine diphospho-N-Acetylenolpyruvylglucosamine reductase, MurB, C-terminal domain"/>
    <property type="match status" value="1"/>
</dbReference>
<evidence type="ECO:0000256" key="3">
    <source>
        <dbReference type="ARBA" id="ARBA00004496"/>
    </source>
</evidence>
<keyword evidence="7 17" id="KW-0132">Cell division</keyword>
<comment type="catalytic activity">
    <reaction evidence="16 17">
        <text>UDP-N-acetyl-alpha-D-muramate + NADP(+) = UDP-N-acetyl-3-O-(1-carboxyvinyl)-alpha-D-glucosamine + NADPH + H(+)</text>
        <dbReference type="Rhea" id="RHEA:12248"/>
        <dbReference type="ChEBI" id="CHEBI:15378"/>
        <dbReference type="ChEBI" id="CHEBI:57783"/>
        <dbReference type="ChEBI" id="CHEBI:58349"/>
        <dbReference type="ChEBI" id="CHEBI:68483"/>
        <dbReference type="ChEBI" id="CHEBI:70757"/>
        <dbReference type="EC" id="1.3.1.98"/>
    </reaction>
</comment>
<dbReference type="InterPro" id="IPR036318">
    <property type="entry name" value="FAD-bd_PCMH-like_sf"/>
</dbReference>
<proteinExistence type="inferred from homology"/>
<keyword evidence="12 17" id="KW-0573">Peptidoglycan synthesis</keyword>
<dbReference type="InterPro" id="IPR011601">
    <property type="entry name" value="MurB_C"/>
</dbReference>
<feature type="domain" description="FAD-binding PCMH-type" evidence="18">
    <location>
        <begin position="3"/>
        <end position="169"/>
    </location>
</feature>
<comment type="pathway">
    <text evidence="4 17">Cell wall biogenesis; peptidoglycan biosynthesis.</text>
</comment>
<keyword evidence="14 17" id="KW-0131">Cell cycle</keyword>
<keyword evidence="9 17" id="KW-0274">FAD</keyword>
<dbReference type="EMBL" id="BAABAT010000001">
    <property type="protein sequence ID" value="GAA4244335.1"/>
    <property type="molecule type" value="Genomic_DNA"/>
</dbReference>
<dbReference type="HAMAP" id="MF_00037">
    <property type="entry name" value="MurB"/>
    <property type="match status" value="1"/>
</dbReference>
<dbReference type="Proteomes" id="UP001500620">
    <property type="component" value="Unassembled WGS sequence"/>
</dbReference>
<evidence type="ECO:0000256" key="13">
    <source>
        <dbReference type="ARBA" id="ARBA00023002"/>
    </source>
</evidence>
<keyword evidence="11 17" id="KW-0133">Cell shape</keyword>
<name>A0ABP8CXU0_9ACTN</name>
<dbReference type="Gene3D" id="3.90.78.10">
    <property type="entry name" value="UDP-N-acetylenolpyruvoylglucosamine reductase, C-terminal domain"/>
    <property type="match status" value="1"/>
</dbReference>
<keyword evidence="10 17" id="KW-0521">NADP</keyword>
<evidence type="ECO:0000256" key="8">
    <source>
        <dbReference type="ARBA" id="ARBA00022630"/>
    </source>
</evidence>
<comment type="caution">
    <text evidence="17">Lacks conserved residue(s) required for the propagation of feature annotation.</text>
</comment>
<keyword evidence="6 17" id="KW-0963">Cytoplasm</keyword>
<dbReference type="Pfam" id="PF02873">
    <property type="entry name" value="MurB_C"/>
    <property type="match status" value="1"/>
</dbReference>
<evidence type="ECO:0000256" key="15">
    <source>
        <dbReference type="ARBA" id="ARBA00023316"/>
    </source>
</evidence>
<dbReference type="Pfam" id="PF01565">
    <property type="entry name" value="FAD_binding_4"/>
    <property type="match status" value="1"/>
</dbReference>
<comment type="cofactor">
    <cofactor evidence="1 17">
        <name>FAD</name>
        <dbReference type="ChEBI" id="CHEBI:57692"/>
    </cofactor>
</comment>
<reference evidence="20" key="1">
    <citation type="journal article" date="2019" name="Int. J. Syst. Evol. Microbiol.">
        <title>The Global Catalogue of Microorganisms (GCM) 10K type strain sequencing project: providing services to taxonomists for standard genome sequencing and annotation.</title>
        <authorList>
            <consortium name="The Broad Institute Genomics Platform"/>
            <consortium name="The Broad Institute Genome Sequencing Center for Infectious Disease"/>
            <person name="Wu L."/>
            <person name="Ma J."/>
        </authorList>
    </citation>
    <scope>NUCLEOTIDE SEQUENCE [LARGE SCALE GENOMIC DNA]</scope>
    <source>
        <strain evidence="20">JCM 17441</strain>
    </source>
</reference>
<sequence length="327" mass="34441">MRVGGPIGQLHVATATEHAVELVRAADLAGEQLLVMGGGSNLVVGDVGWDGAVVRMESDKIDVDGTAIRADAGVEWDRLVALAVAQGLAGIESLSGIPGSVGGTPVQNVGAYGTVTSDVLEAITVYDRETGAVERWLPEQCGFGSHRMSVFKRSDRWVVLDVTYRLRRAEQSGPVKAAPIAERLGIEVGGTAALADVRAAIIAQRRSKKMVLDADDHDTWSVGSFFINPVLAEVPAEAADCPSQPDVKGTKLHAAWLIQHTGFNPGYGLDFGNGTVALSSQHTLAVTNRGGATTADVMKFAAHISDGVAAKYQIRLNPECDLINCSY</sequence>
<keyword evidence="20" id="KW-1185">Reference proteome</keyword>
<dbReference type="SUPFAM" id="SSF56176">
    <property type="entry name" value="FAD-binding/transporter-associated domain-like"/>
    <property type="match status" value="1"/>
</dbReference>
<evidence type="ECO:0000256" key="10">
    <source>
        <dbReference type="ARBA" id="ARBA00022857"/>
    </source>
</evidence>
<evidence type="ECO:0000256" key="17">
    <source>
        <dbReference type="HAMAP-Rule" id="MF_00037"/>
    </source>
</evidence>
<dbReference type="PANTHER" id="PTHR21071:SF4">
    <property type="entry name" value="UDP-N-ACETYLENOLPYRUVOYLGLUCOSAMINE REDUCTASE"/>
    <property type="match status" value="1"/>
</dbReference>
<dbReference type="PANTHER" id="PTHR21071">
    <property type="entry name" value="UDP-N-ACETYLENOLPYRUVOYLGLUCOSAMINE REDUCTASE"/>
    <property type="match status" value="1"/>
</dbReference>
<evidence type="ECO:0000259" key="18">
    <source>
        <dbReference type="PROSITE" id="PS51387"/>
    </source>
</evidence>
<evidence type="ECO:0000256" key="2">
    <source>
        <dbReference type="ARBA" id="ARBA00003921"/>
    </source>
</evidence>
<protein>
    <recommendedName>
        <fullName evidence="17">UDP-N-acetylenolpyruvoylglucosamine reductase</fullName>
        <ecNumber evidence="17">1.3.1.98</ecNumber>
    </recommendedName>
    <alternativeName>
        <fullName evidence="17">UDP-N-acetylmuramate dehydrogenase</fullName>
    </alternativeName>
</protein>
<evidence type="ECO:0000256" key="11">
    <source>
        <dbReference type="ARBA" id="ARBA00022960"/>
    </source>
</evidence>
<dbReference type="InterPro" id="IPR006094">
    <property type="entry name" value="Oxid_FAD_bind_N"/>
</dbReference>
<organism evidence="19 20">
    <name type="scientific">Dactylosporangium darangshiense</name>
    <dbReference type="NCBI Taxonomy" id="579108"/>
    <lineage>
        <taxon>Bacteria</taxon>
        <taxon>Bacillati</taxon>
        <taxon>Actinomycetota</taxon>
        <taxon>Actinomycetes</taxon>
        <taxon>Micromonosporales</taxon>
        <taxon>Micromonosporaceae</taxon>
        <taxon>Dactylosporangium</taxon>
    </lineage>
</organism>
<evidence type="ECO:0000313" key="19">
    <source>
        <dbReference type="EMBL" id="GAA4244335.1"/>
    </source>
</evidence>
<evidence type="ECO:0000256" key="9">
    <source>
        <dbReference type="ARBA" id="ARBA00022827"/>
    </source>
</evidence>
<feature type="active site" evidence="17">
    <location>
        <position position="319"/>
    </location>
</feature>
<evidence type="ECO:0000256" key="14">
    <source>
        <dbReference type="ARBA" id="ARBA00023306"/>
    </source>
</evidence>
<dbReference type="Gene3D" id="3.30.465.10">
    <property type="match status" value="1"/>
</dbReference>
<dbReference type="InterPro" id="IPR016166">
    <property type="entry name" value="FAD-bd_PCMH"/>
</dbReference>
<gene>
    <name evidence="17" type="primary">murB</name>
    <name evidence="19" type="ORF">GCM10022255_007010</name>
</gene>
<evidence type="ECO:0000256" key="1">
    <source>
        <dbReference type="ARBA" id="ARBA00001974"/>
    </source>
</evidence>
<keyword evidence="15 17" id="KW-0961">Cell wall biogenesis/degradation</keyword>
<comment type="subcellular location">
    <subcellularLocation>
        <location evidence="3 17">Cytoplasm</location>
    </subcellularLocation>
</comment>
<evidence type="ECO:0000256" key="16">
    <source>
        <dbReference type="ARBA" id="ARBA00048914"/>
    </source>
</evidence>
<dbReference type="Gene3D" id="3.30.43.10">
    <property type="entry name" value="Uridine Diphospho-n-acetylenolpyruvylglucosamine Reductase, domain 2"/>
    <property type="match status" value="1"/>
</dbReference>
<evidence type="ECO:0000313" key="20">
    <source>
        <dbReference type="Proteomes" id="UP001500620"/>
    </source>
</evidence>
<feature type="active site" description="Proton donor" evidence="17">
    <location>
        <position position="224"/>
    </location>
</feature>
<accession>A0ABP8CXU0</accession>
<dbReference type="InterPro" id="IPR036635">
    <property type="entry name" value="MurB_C_sf"/>
</dbReference>
<dbReference type="InterPro" id="IPR003170">
    <property type="entry name" value="MurB"/>
</dbReference>
<evidence type="ECO:0000256" key="7">
    <source>
        <dbReference type="ARBA" id="ARBA00022618"/>
    </source>
</evidence>
<evidence type="ECO:0000256" key="4">
    <source>
        <dbReference type="ARBA" id="ARBA00004752"/>
    </source>
</evidence>
<dbReference type="PROSITE" id="PS51387">
    <property type="entry name" value="FAD_PCMH"/>
    <property type="match status" value="1"/>
</dbReference>
<comment type="caution">
    <text evidence="19">The sequence shown here is derived from an EMBL/GenBank/DDBJ whole genome shotgun (WGS) entry which is preliminary data.</text>
</comment>
<comment type="similarity">
    <text evidence="5 17">Belongs to the MurB family.</text>
</comment>
<dbReference type="InterPro" id="IPR016167">
    <property type="entry name" value="FAD-bd_PCMH_sub1"/>
</dbReference>